<dbReference type="RefSeq" id="WP_218029347.1">
    <property type="nucleotide sequence ID" value="NZ_BKAE01000006.1"/>
</dbReference>
<gene>
    <name evidence="2" type="ORF">SAMN05192576_2317</name>
</gene>
<dbReference type="STRING" id="1005944.SAMN05192576_2317"/>
<dbReference type="InterPro" id="IPR029063">
    <property type="entry name" value="SAM-dependent_MTases_sf"/>
</dbReference>
<reference evidence="2 3" key="1">
    <citation type="submission" date="2016-10" db="EMBL/GenBank/DDBJ databases">
        <authorList>
            <person name="de Groot N.N."/>
        </authorList>
    </citation>
    <scope>NUCLEOTIDE SEQUENCE [LARGE SCALE GENOMIC DNA]</scope>
    <source>
        <strain evidence="2 3">CGMCC 1.11147</strain>
    </source>
</reference>
<evidence type="ECO:0000256" key="1">
    <source>
        <dbReference type="SAM" id="MobiDB-lite"/>
    </source>
</evidence>
<protein>
    <recommendedName>
        <fullName evidence="4">Methyltransferase domain-containing protein</fullName>
    </recommendedName>
</protein>
<organism evidence="2 3">
    <name type="scientific">Nocardioides szechwanensis</name>
    <dbReference type="NCBI Taxonomy" id="1005944"/>
    <lineage>
        <taxon>Bacteria</taxon>
        <taxon>Bacillati</taxon>
        <taxon>Actinomycetota</taxon>
        <taxon>Actinomycetes</taxon>
        <taxon>Propionibacteriales</taxon>
        <taxon>Nocardioidaceae</taxon>
        <taxon>Nocardioides</taxon>
    </lineage>
</organism>
<name>A0A1H0C472_9ACTN</name>
<sequence>MSNPARAKKIAATVGVRAVKPLVSPKVWDRLKSIGPSPAPAPPRMKAPAPPPRRPAPQLTDAQRRRRELKAMSLDELAVHFGTDKFGMHFYTPHYARHFGHLRKERFTLLEIGIGGYIRDRKGGASLRMWKYFFPNAQIVGLDIEDKAFVRAPRIDTYQGSQDDEALLRRVVDEKGPIKVIIDDGSHRPEHIRETFRVLFPLLEDGGVYAIEDIQTSYWPEWGGSEDRHDPTTTMALVKDLVDGLNYEEYVDESYEPTYTDLNVVAVHCYHNLVFIEKGRNVEGTNRRSVLRQRYADTPEP</sequence>
<dbReference type="EMBL" id="FNIC01000003">
    <property type="protein sequence ID" value="SDN52668.1"/>
    <property type="molecule type" value="Genomic_DNA"/>
</dbReference>
<feature type="region of interest" description="Disordered" evidence="1">
    <location>
        <begin position="30"/>
        <end position="62"/>
    </location>
</feature>
<evidence type="ECO:0000313" key="3">
    <source>
        <dbReference type="Proteomes" id="UP000199004"/>
    </source>
</evidence>
<keyword evidence="3" id="KW-1185">Reference proteome</keyword>
<evidence type="ECO:0000313" key="2">
    <source>
        <dbReference type="EMBL" id="SDN52668.1"/>
    </source>
</evidence>
<evidence type="ECO:0008006" key="4">
    <source>
        <dbReference type="Google" id="ProtNLM"/>
    </source>
</evidence>
<dbReference type="Gene3D" id="3.40.50.150">
    <property type="entry name" value="Vaccinia Virus protein VP39"/>
    <property type="match status" value="1"/>
</dbReference>
<dbReference type="SUPFAM" id="SSF53335">
    <property type="entry name" value="S-adenosyl-L-methionine-dependent methyltransferases"/>
    <property type="match status" value="1"/>
</dbReference>
<dbReference type="Proteomes" id="UP000199004">
    <property type="component" value="Unassembled WGS sequence"/>
</dbReference>
<accession>A0A1H0C472</accession>
<dbReference type="AlphaFoldDB" id="A0A1H0C472"/>
<feature type="compositionally biased region" description="Pro residues" evidence="1">
    <location>
        <begin position="37"/>
        <end position="55"/>
    </location>
</feature>
<proteinExistence type="predicted"/>